<dbReference type="AlphaFoldDB" id="A0A8T0PMI1"/>
<name>A0A8T0PMI1_PANVG</name>
<protein>
    <submittedName>
        <fullName evidence="2">Uncharacterized protein</fullName>
    </submittedName>
</protein>
<feature type="region of interest" description="Disordered" evidence="1">
    <location>
        <begin position="37"/>
        <end position="93"/>
    </location>
</feature>
<organism evidence="2 3">
    <name type="scientific">Panicum virgatum</name>
    <name type="common">Blackwell switchgrass</name>
    <dbReference type="NCBI Taxonomy" id="38727"/>
    <lineage>
        <taxon>Eukaryota</taxon>
        <taxon>Viridiplantae</taxon>
        <taxon>Streptophyta</taxon>
        <taxon>Embryophyta</taxon>
        <taxon>Tracheophyta</taxon>
        <taxon>Spermatophyta</taxon>
        <taxon>Magnoliopsida</taxon>
        <taxon>Liliopsida</taxon>
        <taxon>Poales</taxon>
        <taxon>Poaceae</taxon>
        <taxon>PACMAD clade</taxon>
        <taxon>Panicoideae</taxon>
        <taxon>Panicodae</taxon>
        <taxon>Paniceae</taxon>
        <taxon>Panicinae</taxon>
        <taxon>Panicum</taxon>
        <taxon>Panicum sect. Hiantes</taxon>
    </lineage>
</organism>
<evidence type="ECO:0000313" key="3">
    <source>
        <dbReference type="Proteomes" id="UP000823388"/>
    </source>
</evidence>
<evidence type="ECO:0000313" key="2">
    <source>
        <dbReference type="EMBL" id="KAG2561799.1"/>
    </source>
</evidence>
<evidence type="ECO:0000256" key="1">
    <source>
        <dbReference type="SAM" id="MobiDB-lite"/>
    </source>
</evidence>
<proteinExistence type="predicted"/>
<sequence length="158" mass="18045">MELRRRAKLVWRRQLASSEWRRSGCRADQWLRASAVQRTGGRRSRAAVARQTESAGGRDGEEHRQPRRRGRLESGGLERQQCGRPRRQVAGWGRSAWGRTMRRWAGRVAEQSRPAGEARVSGASGWWRIEAGGEQQERRGGGRREGEEDEWCLTDGSH</sequence>
<reference evidence="2" key="1">
    <citation type="submission" date="2020-05" db="EMBL/GenBank/DDBJ databases">
        <title>WGS assembly of Panicum virgatum.</title>
        <authorList>
            <person name="Lovell J.T."/>
            <person name="Jenkins J."/>
            <person name="Shu S."/>
            <person name="Juenger T.E."/>
            <person name="Schmutz J."/>
        </authorList>
    </citation>
    <scope>NUCLEOTIDE SEQUENCE</scope>
    <source>
        <strain evidence="2">AP13</strain>
    </source>
</reference>
<keyword evidence="3" id="KW-1185">Reference proteome</keyword>
<gene>
    <name evidence="2" type="ORF">PVAP13_8KG112409</name>
</gene>
<feature type="compositionally biased region" description="Basic and acidic residues" evidence="1">
    <location>
        <begin position="135"/>
        <end position="146"/>
    </location>
</feature>
<dbReference type="EMBL" id="CM029051">
    <property type="protein sequence ID" value="KAG2561799.1"/>
    <property type="molecule type" value="Genomic_DNA"/>
</dbReference>
<accession>A0A8T0PMI1</accession>
<dbReference type="Proteomes" id="UP000823388">
    <property type="component" value="Chromosome 8K"/>
</dbReference>
<feature type="region of interest" description="Disordered" evidence="1">
    <location>
        <begin position="107"/>
        <end position="158"/>
    </location>
</feature>
<comment type="caution">
    <text evidence="2">The sequence shown here is derived from an EMBL/GenBank/DDBJ whole genome shotgun (WGS) entry which is preliminary data.</text>
</comment>